<organism evidence="2 3">
    <name type="scientific">Colletotrichum navitas</name>
    <dbReference type="NCBI Taxonomy" id="681940"/>
    <lineage>
        <taxon>Eukaryota</taxon>
        <taxon>Fungi</taxon>
        <taxon>Dikarya</taxon>
        <taxon>Ascomycota</taxon>
        <taxon>Pezizomycotina</taxon>
        <taxon>Sordariomycetes</taxon>
        <taxon>Hypocreomycetidae</taxon>
        <taxon>Glomerellales</taxon>
        <taxon>Glomerellaceae</taxon>
        <taxon>Colletotrichum</taxon>
        <taxon>Colletotrichum graminicola species complex</taxon>
    </lineage>
</organism>
<dbReference type="GeneID" id="85436887"/>
<protein>
    <recommendedName>
        <fullName evidence="4">Secreted protein</fullName>
    </recommendedName>
</protein>
<name>A0AAD8Q7Y0_9PEZI</name>
<sequence length="162" mass="18292">MHQGGKGVFGPCFICFLIIHPSICVSTKSMSKPMNPLGKDMVLTTDFFFLLTKGQTVLHSALFLPGLDRLWAYLLRPHTLWRGGRSTLFFSPIPHSTSSRARIISGSEGRERPSTCCHFIFRYQTVTVYSIGTPRGHWPRGRGGCTNQIEEQILHEENNRRG</sequence>
<evidence type="ECO:0000313" key="2">
    <source>
        <dbReference type="EMBL" id="KAK1596891.1"/>
    </source>
</evidence>
<accession>A0AAD8Q7Y0</accession>
<keyword evidence="3" id="KW-1185">Reference proteome</keyword>
<keyword evidence="1" id="KW-0732">Signal</keyword>
<comment type="caution">
    <text evidence="2">The sequence shown here is derived from an EMBL/GenBank/DDBJ whole genome shotgun (WGS) entry which is preliminary data.</text>
</comment>
<dbReference type="RefSeq" id="XP_060417728.1">
    <property type="nucleotide sequence ID" value="XM_060552647.1"/>
</dbReference>
<feature type="chain" id="PRO_5042005520" description="Secreted protein" evidence="1">
    <location>
        <begin position="25"/>
        <end position="162"/>
    </location>
</feature>
<dbReference type="EMBL" id="JAHLJV010000010">
    <property type="protein sequence ID" value="KAK1596891.1"/>
    <property type="molecule type" value="Genomic_DNA"/>
</dbReference>
<dbReference type="AlphaFoldDB" id="A0AAD8Q7Y0"/>
<reference evidence="2" key="1">
    <citation type="submission" date="2021-06" db="EMBL/GenBank/DDBJ databases">
        <title>Comparative genomics, transcriptomics and evolutionary studies reveal genomic signatures of adaptation to plant cell wall in hemibiotrophic fungi.</title>
        <authorList>
            <consortium name="DOE Joint Genome Institute"/>
            <person name="Baroncelli R."/>
            <person name="Diaz J.F."/>
            <person name="Benocci T."/>
            <person name="Peng M."/>
            <person name="Battaglia E."/>
            <person name="Haridas S."/>
            <person name="Andreopoulos W."/>
            <person name="Labutti K."/>
            <person name="Pangilinan J."/>
            <person name="Floch G.L."/>
            <person name="Makela M.R."/>
            <person name="Henrissat B."/>
            <person name="Grigoriev I.V."/>
            <person name="Crouch J.A."/>
            <person name="De Vries R.P."/>
            <person name="Sukno S.A."/>
            <person name="Thon M.R."/>
        </authorList>
    </citation>
    <scope>NUCLEOTIDE SEQUENCE</scope>
    <source>
        <strain evidence="2">CBS 125086</strain>
    </source>
</reference>
<dbReference type="Proteomes" id="UP001230504">
    <property type="component" value="Unassembled WGS sequence"/>
</dbReference>
<evidence type="ECO:0000313" key="3">
    <source>
        <dbReference type="Proteomes" id="UP001230504"/>
    </source>
</evidence>
<feature type="signal peptide" evidence="1">
    <location>
        <begin position="1"/>
        <end position="24"/>
    </location>
</feature>
<evidence type="ECO:0000256" key="1">
    <source>
        <dbReference type="SAM" id="SignalP"/>
    </source>
</evidence>
<gene>
    <name evidence="2" type="ORF">LY79DRAFT_35103</name>
</gene>
<evidence type="ECO:0008006" key="4">
    <source>
        <dbReference type="Google" id="ProtNLM"/>
    </source>
</evidence>
<proteinExistence type="predicted"/>